<protein>
    <submittedName>
        <fullName evidence="8">Sigma-70 family RNA polymerase sigma factor</fullName>
    </submittedName>
</protein>
<keyword evidence="9" id="KW-1185">Reference proteome</keyword>
<proteinExistence type="inferred from homology"/>
<evidence type="ECO:0000256" key="4">
    <source>
        <dbReference type="ARBA" id="ARBA00023125"/>
    </source>
</evidence>
<dbReference type="SUPFAM" id="SSF88946">
    <property type="entry name" value="Sigma2 domain of RNA polymerase sigma factors"/>
    <property type="match status" value="1"/>
</dbReference>
<comment type="similarity">
    <text evidence="1">Belongs to the sigma-70 factor family. ECF subfamily.</text>
</comment>
<evidence type="ECO:0000256" key="1">
    <source>
        <dbReference type="ARBA" id="ARBA00010641"/>
    </source>
</evidence>
<dbReference type="Gene3D" id="1.10.1740.10">
    <property type="match status" value="1"/>
</dbReference>
<evidence type="ECO:0000313" key="8">
    <source>
        <dbReference type="EMBL" id="NKQ51960.1"/>
    </source>
</evidence>
<dbReference type="InterPro" id="IPR007630">
    <property type="entry name" value="RNA_pol_sigma70_r4"/>
</dbReference>
<dbReference type="Proteomes" id="UP000715441">
    <property type="component" value="Unassembled WGS sequence"/>
</dbReference>
<evidence type="ECO:0000256" key="5">
    <source>
        <dbReference type="ARBA" id="ARBA00023163"/>
    </source>
</evidence>
<comment type="caution">
    <text evidence="8">The sequence shown here is derived from an EMBL/GenBank/DDBJ whole genome shotgun (WGS) entry which is preliminary data.</text>
</comment>
<dbReference type="RefSeq" id="WP_168511415.1">
    <property type="nucleotide sequence ID" value="NZ_JAAXLS010000002.1"/>
</dbReference>
<dbReference type="NCBIfam" id="TIGR02937">
    <property type="entry name" value="sigma70-ECF"/>
    <property type="match status" value="1"/>
</dbReference>
<sequence>MRPCGGAGADPADAFAEVYRRHREAVYAYLYSRCRDHDLSEDLTSETFVRALRGFDRYVARDRPIRAWLYTIARNLLTDEMKSARSKRRAPLPESADEISFVSRDPGPAELLCAKHVRELVRASVARLGKEQARCIALRFLEECSVAETSVAMRRSAGAVRALQNRGIHRLRELVTTCALAP</sequence>
<accession>A0ABX1IWU5</accession>
<evidence type="ECO:0000256" key="2">
    <source>
        <dbReference type="ARBA" id="ARBA00023015"/>
    </source>
</evidence>
<dbReference type="InterPro" id="IPR036388">
    <property type="entry name" value="WH-like_DNA-bd_sf"/>
</dbReference>
<evidence type="ECO:0000259" key="7">
    <source>
        <dbReference type="Pfam" id="PF04545"/>
    </source>
</evidence>
<dbReference type="InterPro" id="IPR014284">
    <property type="entry name" value="RNA_pol_sigma-70_dom"/>
</dbReference>
<dbReference type="PANTHER" id="PTHR43133">
    <property type="entry name" value="RNA POLYMERASE ECF-TYPE SIGMA FACTO"/>
    <property type="match status" value="1"/>
</dbReference>
<gene>
    <name evidence="8" type="ORF">HFP15_03585</name>
</gene>
<feature type="domain" description="RNA polymerase sigma-70 region 2" evidence="6">
    <location>
        <begin position="19"/>
        <end position="85"/>
    </location>
</feature>
<dbReference type="InterPro" id="IPR013324">
    <property type="entry name" value="RNA_pol_sigma_r3/r4-like"/>
</dbReference>
<keyword evidence="4" id="KW-0238">DNA-binding</keyword>
<dbReference type="Pfam" id="PF04545">
    <property type="entry name" value="Sigma70_r4"/>
    <property type="match status" value="1"/>
</dbReference>
<dbReference type="Gene3D" id="1.10.10.10">
    <property type="entry name" value="Winged helix-like DNA-binding domain superfamily/Winged helix DNA-binding domain"/>
    <property type="match status" value="1"/>
</dbReference>
<evidence type="ECO:0000313" key="9">
    <source>
        <dbReference type="Proteomes" id="UP000715441"/>
    </source>
</evidence>
<dbReference type="InterPro" id="IPR007627">
    <property type="entry name" value="RNA_pol_sigma70_r2"/>
</dbReference>
<name>A0ABX1IWU5_9PSEU</name>
<dbReference type="PANTHER" id="PTHR43133:SF57">
    <property type="entry name" value="RNA POLYMERASE SIGMA-70 FACTOR"/>
    <property type="match status" value="1"/>
</dbReference>
<feature type="domain" description="RNA polymerase sigma-70 region 4" evidence="7">
    <location>
        <begin position="126"/>
        <end position="173"/>
    </location>
</feature>
<keyword evidence="3" id="KW-0731">Sigma factor</keyword>
<dbReference type="Pfam" id="PF04542">
    <property type="entry name" value="Sigma70_r2"/>
    <property type="match status" value="1"/>
</dbReference>
<organism evidence="8 9">
    <name type="scientific">Amycolatopsis acididurans</name>
    <dbReference type="NCBI Taxonomy" id="2724524"/>
    <lineage>
        <taxon>Bacteria</taxon>
        <taxon>Bacillati</taxon>
        <taxon>Actinomycetota</taxon>
        <taxon>Actinomycetes</taxon>
        <taxon>Pseudonocardiales</taxon>
        <taxon>Pseudonocardiaceae</taxon>
        <taxon>Amycolatopsis</taxon>
    </lineage>
</organism>
<reference evidence="8 9" key="1">
    <citation type="submission" date="2020-04" db="EMBL/GenBank/DDBJ databases">
        <title>Novel species.</title>
        <authorList>
            <person name="Teo W.F.A."/>
            <person name="Lipun K."/>
            <person name="Srisuk N."/>
            <person name="Duangmal K."/>
        </authorList>
    </citation>
    <scope>NUCLEOTIDE SEQUENCE [LARGE SCALE GENOMIC DNA]</scope>
    <source>
        <strain evidence="8 9">K13G38</strain>
    </source>
</reference>
<keyword evidence="2" id="KW-0805">Transcription regulation</keyword>
<dbReference type="InterPro" id="IPR039425">
    <property type="entry name" value="RNA_pol_sigma-70-like"/>
</dbReference>
<dbReference type="EMBL" id="JAAXLS010000002">
    <property type="protein sequence ID" value="NKQ51960.1"/>
    <property type="molecule type" value="Genomic_DNA"/>
</dbReference>
<dbReference type="SUPFAM" id="SSF88659">
    <property type="entry name" value="Sigma3 and sigma4 domains of RNA polymerase sigma factors"/>
    <property type="match status" value="1"/>
</dbReference>
<evidence type="ECO:0000259" key="6">
    <source>
        <dbReference type="Pfam" id="PF04542"/>
    </source>
</evidence>
<dbReference type="InterPro" id="IPR013325">
    <property type="entry name" value="RNA_pol_sigma_r2"/>
</dbReference>
<evidence type="ECO:0000256" key="3">
    <source>
        <dbReference type="ARBA" id="ARBA00023082"/>
    </source>
</evidence>
<keyword evidence="5" id="KW-0804">Transcription</keyword>